<dbReference type="RefSeq" id="WP_075608652.1">
    <property type="nucleotide sequence ID" value="NZ_CP052766.1"/>
</dbReference>
<gene>
    <name evidence="1" type="ORF">CA267_004170</name>
</gene>
<dbReference type="AlphaFoldDB" id="A0A6M4MA43"/>
<evidence type="ECO:0000313" key="1">
    <source>
        <dbReference type="EMBL" id="QJR80033.1"/>
    </source>
</evidence>
<protein>
    <recommendedName>
        <fullName evidence="3">Exo-alpha-sialidase</fullName>
    </recommendedName>
</protein>
<dbReference type="KEGG" id="apel:CA267_004170"/>
<evidence type="ECO:0008006" key="3">
    <source>
        <dbReference type="Google" id="ProtNLM"/>
    </source>
</evidence>
<keyword evidence="2" id="KW-1185">Reference proteome</keyword>
<evidence type="ECO:0000313" key="2">
    <source>
        <dbReference type="Proteomes" id="UP000219285"/>
    </source>
</evidence>
<dbReference type="Proteomes" id="UP000219285">
    <property type="component" value="Chromosome"/>
</dbReference>
<dbReference type="OrthoDB" id="258246at2"/>
<name>A0A6M4MA43_9ALTE</name>
<proteinExistence type="predicted"/>
<reference evidence="2" key="1">
    <citation type="submission" date="2014-12" db="EMBL/GenBank/DDBJ databases">
        <title>Complete genome sequence of a multi-drug resistant Klebsiella pneumoniae.</title>
        <authorList>
            <person name="Hua X."/>
            <person name="Chen Q."/>
            <person name="Li X."/>
            <person name="Feng Y."/>
            <person name="Ruan Z."/>
            <person name="Yu Y."/>
        </authorList>
    </citation>
    <scope>NUCLEOTIDE SEQUENCE [LARGE SCALE GENOMIC DNA]</scope>
    <source>
        <strain evidence="2">5.12</strain>
    </source>
</reference>
<accession>A0A6M4MA43</accession>
<dbReference type="EMBL" id="CP052766">
    <property type="protein sequence ID" value="QJR80033.1"/>
    <property type="molecule type" value="Genomic_DNA"/>
</dbReference>
<sequence length="283" mass="32034">MEKEGRLYNLYRGIQWNPSFVTSTDGGETWGKTQHLIQDELNGTQRPYARYVGNGTDTIGISFTDAHPRDFGNSLYYAEFRNGNFYTANGSYIKNLSKDGPLKPSEAEKIYTGGEGEFRGVDLSAENSAWTSSVAFDDKGYPHIAYSLYLNNQDQRYRIASWNGKQWYDREVAYAGSRLYEREASYTRLITLEASNPSHVLISSDVNPSTGKALEGTHQVFRALIGANDDINSIQWQRLSKDNAHHNIRPMVVNGEDKNAILWLNGEYKTYTDYNLDAVGIVY</sequence>
<reference evidence="1 2" key="2">
    <citation type="submission" date="2020-04" db="EMBL/GenBank/DDBJ databases">
        <title>Complete genome sequence of Alteromonas pelagimontana 5.12T.</title>
        <authorList>
            <person name="Sinha R.K."/>
            <person name="Krishnan K.P."/>
            <person name="Kurian J.P."/>
        </authorList>
    </citation>
    <scope>NUCLEOTIDE SEQUENCE [LARGE SCALE GENOMIC DNA]</scope>
    <source>
        <strain evidence="1 2">5.12</strain>
    </source>
</reference>
<organism evidence="1 2">
    <name type="scientific">Alteromonas pelagimontana</name>
    <dbReference type="NCBI Taxonomy" id="1858656"/>
    <lineage>
        <taxon>Bacteria</taxon>
        <taxon>Pseudomonadati</taxon>
        <taxon>Pseudomonadota</taxon>
        <taxon>Gammaproteobacteria</taxon>
        <taxon>Alteromonadales</taxon>
        <taxon>Alteromonadaceae</taxon>
        <taxon>Alteromonas/Salinimonas group</taxon>
        <taxon>Alteromonas</taxon>
    </lineage>
</organism>